<name>A0AAV6P9B7_9ROSI</name>
<organism evidence="1 2">
    <name type="scientific">Cucurbita argyrosperma subsp. sororia</name>
    <dbReference type="NCBI Taxonomy" id="37648"/>
    <lineage>
        <taxon>Eukaryota</taxon>
        <taxon>Viridiplantae</taxon>
        <taxon>Streptophyta</taxon>
        <taxon>Embryophyta</taxon>
        <taxon>Tracheophyta</taxon>
        <taxon>Spermatophyta</taxon>
        <taxon>Magnoliopsida</taxon>
        <taxon>eudicotyledons</taxon>
        <taxon>Gunneridae</taxon>
        <taxon>Pentapetalae</taxon>
        <taxon>rosids</taxon>
        <taxon>fabids</taxon>
        <taxon>Cucurbitales</taxon>
        <taxon>Cucurbitaceae</taxon>
        <taxon>Cucurbiteae</taxon>
        <taxon>Cucurbita</taxon>
    </lineage>
</organism>
<dbReference type="EMBL" id="JAGKQH010000001">
    <property type="protein sequence ID" value="KAG6608379.1"/>
    <property type="molecule type" value="Genomic_DNA"/>
</dbReference>
<dbReference type="AlphaFoldDB" id="A0AAV6P9B7"/>
<sequence length="69" mass="8299">MAYCGSEHSDGRRSGNFRVLILQESLLCEWKWRKRRYSSDHEGLDLWRRPNIWCKTPIQPQKCYKASLL</sequence>
<evidence type="ECO:0000313" key="2">
    <source>
        <dbReference type="Proteomes" id="UP000685013"/>
    </source>
</evidence>
<proteinExistence type="predicted"/>
<accession>A0AAV6P9B7</accession>
<gene>
    <name evidence="1" type="ORF">SDJN03_01721</name>
</gene>
<dbReference type="Proteomes" id="UP000685013">
    <property type="component" value="Chromosome 1"/>
</dbReference>
<keyword evidence="2" id="KW-1185">Reference proteome</keyword>
<protein>
    <submittedName>
        <fullName evidence="1">Uncharacterized protein</fullName>
    </submittedName>
</protein>
<evidence type="ECO:0000313" key="1">
    <source>
        <dbReference type="EMBL" id="KAG6608379.1"/>
    </source>
</evidence>
<reference evidence="1 2" key="1">
    <citation type="journal article" date="2021" name="Hortic Res">
        <title>The domestication of Cucurbita argyrosperma as revealed by the genome of its wild relative.</title>
        <authorList>
            <person name="Barrera-Redondo J."/>
            <person name="Sanchez-de la Vega G."/>
            <person name="Aguirre-Liguori J.A."/>
            <person name="Castellanos-Morales G."/>
            <person name="Gutierrez-Guerrero Y.T."/>
            <person name="Aguirre-Dugua X."/>
            <person name="Aguirre-Planter E."/>
            <person name="Tenaillon M.I."/>
            <person name="Lira-Saade R."/>
            <person name="Eguiarte L.E."/>
        </authorList>
    </citation>
    <scope>NUCLEOTIDE SEQUENCE [LARGE SCALE GENOMIC DNA]</scope>
    <source>
        <strain evidence="1">JBR-2021</strain>
    </source>
</reference>
<comment type="caution">
    <text evidence="1">The sequence shown here is derived from an EMBL/GenBank/DDBJ whole genome shotgun (WGS) entry which is preliminary data.</text>
</comment>
<feature type="non-terminal residue" evidence="1">
    <location>
        <position position="1"/>
    </location>
</feature>